<keyword evidence="1" id="KW-0472">Membrane</keyword>
<sequence length="162" mass="18280">MIYSDHQSVLADAASSRFTNFKAGGRGAVHGRILQPFLMGILMMLHRQICDYSSSLMHSNMSSKLFILIRGCSSVSYLSSKNHEEFSQSCVEVIFIQSSFFSVLISHNLVIYSSVYLLHFDGSVLALLLRLLVWDCSVVYLIHVVVATFFQFSSSVYLLHRL</sequence>
<organism evidence="2 3">
    <name type="scientific">Salix brachista</name>
    <dbReference type="NCBI Taxonomy" id="2182728"/>
    <lineage>
        <taxon>Eukaryota</taxon>
        <taxon>Viridiplantae</taxon>
        <taxon>Streptophyta</taxon>
        <taxon>Embryophyta</taxon>
        <taxon>Tracheophyta</taxon>
        <taxon>Spermatophyta</taxon>
        <taxon>Magnoliopsida</taxon>
        <taxon>eudicotyledons</taxon>
        <taxon>Gunneridae</taxon>
        <taxon>Pentapetalae</taxon>
        <taxon>rosids</taxon>
        <taxon>fabids</taxon>
        <taxon>Malpighiales</taxon>
        <taxon>Salicaceae</taxon>
        <taxon>Saliceae</taxon>
        <taxon>Salix</taxon>
    </lineage>
</organism>
<dbReference type="AlphaFoldDB" id="A0A5N5JQW1"/>
<gene>
    <name evidence="2" type="ORF">DKX38_024663</name>
</gene>
<keyword evidence="1" id="KW-0812">Transmembrane</keyword>
<evidence type="ECO:0000313" key="3">
    <source>
        <dbReference type="Proteomes" id="UP000326939"/>
    </source>
</evidence>
<feature type="transmembrane region" description="Helical" evidence="1">
    <location>
        <begin position="138"/>
        <end position="159"/>
    </location>
</feature>
<dbReference type="Proteomes" id="UP000326939">
    <property type="component" value="Chromosome 16"/>
</dbReference>
<dbReference type="EMBL" id="VDCV01000016">
    <property type="protein sequence ID" value="KAB5520344.1"/>
    <property type="molecule type" value="Genomic_DNA"/>
</dbReference>
<protein>
    <submittedName>
        <fullName evidence="2">Uncharacterized protein</fullName>
    </submittedName>
</protein>
<name>A0A5N5JQW1_9ROSI</name>
<accession>A0A5N5JQW1</accession>
<comment type="caution">
    <text evidence="2">The sequence shown here is derived from an EMBL/GenBank/DDBJ whole genome shotgun (WGS) entry which is preliminary data.</text>
</comment>
<feature type="transmembrane region" description="Helical" evidence="1">
    <location>
        <begin position="109"/>
        <end position="132"/>
    </location>
</feature>
<keyword evidence="3" id="KW-1185">Reference proteome</keyword>
<evidence type="ECO:0000313" key="2">
    <source>
        <dbReference type="EMBL" id="KAB5520344.1"/>
    </source>
</evidence>
<reference evidence="3" key="1">
    <citation type="journal article" date="2019" name="Gigascience">
        <title>De novo genome assembly of the endangered Acer yangbiense, a plant species with extremely small populations endemic to Yunnan Province, China.</title>
        <authorList>
            <person name="Yang J."/>
            <person name="Wariss H.M."/>
            <person name="Tao L."/>
            <person name="Zhang R."/>
            <person name="Yun Q."/>
            <person name="Hollingsworth P."/>
            <person name="Dao Z."/>
            <person name="Luo G."/>
            <person name="Guo H."/>
            <person name="Ma Y."/>
            <person name="Sun W."/>
        </authorList>
    </citation>
    <scope>NUCLEOTIDE SEQUENCE [LARGE SCALE GENOMIC DNA]</scope>
    <source>
        <strain evidence="3">cv. br00</strain>
    </source>
</reference>
<keyword evidence="1" id="KW-1133">Transmembrane helix</keyword>
<evidence type="ECO:0000256" key="1">
    <source>
        <dbReference type="SAM" id="Phobius"/>
    </source>
</evidence>
<proteinExistence type="predicted"/>